<evidence type="ECO:0000313" key="2">
    <source>
        <dbReference type="EMBL" id="KAK7195620.1"/>
    </source>
</evidence>
<keyword evidence="3" id="KW-1185">Reference proteome</keyword>
<protein>
    <submittedName>
        <fullName evidence="2">Uncharacterized protein</fullName>
    </submittedName>
</protein>
<evidence type="ECO:0000256" key="1">
    <source>
        <dbReference type="SAM" id="MobiDB-lite"/>
    </source>
</evidence>
<name>A0AAW0ERQ6_9TRYP</name>
<comment type="caution">
    <text evidence="2">The sequence shown here is derived from an EMBL/GenBank/DDBJ whole genome shotgun (WGS) entry which is preliminary data.</text>
</comment>
<accession>A0AAW0ERQ6</accession>
<organism evidence="2 3">
    <name type="scientific">Novymonas esmeraldas</name>
    <dbReference type="NCBI Taxonomy" id="1808958"/>
    <lineage>
        <taxon>Eukaryota</taxon>
        <taxon>Discoba</taxon>
        <taxon>Euglenozoa</taxon>
        <taxon>Kinetoplastea</taxon>
        <taxon>Metakinetoplastina</taxon>
        <taxon>Trypanosomatida</taxon>
        <taxon>Trypanosomatidae</taxon>
        <taxon>Novymonas</taxon>
    </lineage>
</organism>
<feature type="compositionally biased region" description="Low complexity" evidence="1">
    <location>
        <begin position="42"/>
        <end position="51"/>
    </location>
</feature>
<reference evidence="2 3" key="1">
    <citation type="journal article" date="2021" name="MBio">
        <title>A New Model Trypanosomatid, Novymonas esmeraldas: Genomic Perception of Its 'Candidatus Pandoraea novymonadis' Endosymbiont.</title>
        <authorList>
            <person name="Zakharova A."/>
            <person name="Saura A."/>
            <person name="Butenko A."/>
            <person name="Podesvova L."/>
            <person name="Warmusova S."/>
            <person name="Kostygov A.Y."/>
            <person name="Nenarokova A."/>
            <person name="Lukes J."/>
            <person name="Opperdoes F.R."/>
            <person name="Yurchenko V."/>
        </authorList>
    </citation>
    <scope>NUCLEOTIDE SEQUENCE [LARGE SCALE GENOMIC DNA]</scope>
    <source>
        <strain evidence="2 3">E262AT.01</strain>
    </source>
</reference>
<gene>
    <name evidence="2" type="ORF">NESM_000490900</name>
</gene>
<feature type="compositionally biased region" description="Pro residues" evidence="1">
    <location>
        <begin position="32"/>
        <end position="41"/>
    </location>
</feature>
<dbReference type="EMBL" id="JAECZO010000058">
    <property type="protein sequence ID" value="KAK7195620.1"/>
    <property type="molecule type" value="Genomic_DNA"/>
</dbReference>
<feature type="region of interest" description="Disordered" evidence="1">
    <location>
        <begin position="1"/>
        <end position="51"/>
    </location>
</feature>
<dbReference type="AlphaFoldDB" id="A0AAW0ERQ6"/>
<evidence type="ECO:0000313" key="3">
    <source>
        <dbReference type="Proteomes" id="UP001430356"/>
    </source>
</evidence>
<dbReference type="Proteomes" id="UP001430356">
    <property type="component" value="Unassembled WGS sequence"/>
</dbReference>
<proteinExistence type="predicted"/>
<sequence>MERPKTDSELQQEQLDEMFARQLQEQLNNPTPAAPQQPPQAAPEDVAQEAADAALARQLQEEINRQEAGAAAPEETPAAADDRVPVNCPACTFVNHIKPSSSSRHWKCEQCREPLREKAPHSSQRSQKNVVECKVCHSLNKLPTKKCDAVLCGGCYQQLSSTPDTAPAADGEANQRTVQLRCGQCNVINAVTVGVDVKRMEFICGGCGVLNTMVLD</sequence>